<keyword evidence="1" id="KW-0862">Zinc</keyword>
<evidence type="ECO:0000313" key="5">
    <source>
        <dbReference type="Proteomes" id="UP001470230"/>
    </source>
</evidence>
<feature type="domain" description="SWIM-type" evidence="3">
    <location>
        <begin position="966"/>
        <end position="1013"/>
    </location>
</feature>
<dbReference type="InterPro" id="IPR036770">
    <property type="entry name" value="Ankyrin_rpt-contain_sf"/>
</dbReference>
<name>A0ABR2GSW6_9EUKA</name>
<sequence>MDCKKYIQQMRMVQANILSFINEDKNTEEYFQILTNLFDDLNYNNDKQKLRIILNMIAKIVNNHHRVSDFFCKIEKILMFLKDDIINIYSNSEIFDIFKRNKRILLFLIQEKMIIVDEYIIKIFTKNPYSNKYIFENYLQYFSPEIQPLRKQNWFPKLKGIFEENNFDEEMGKELPENFYENRKAGENHNPICKIIQNDSIEEFISYINQNNLPYNAKIEPSIYETNSFLIKKQTESKRRFLFGSSTNNYGVSLIEYAAFFGSNKIFKFLYENGAKISHSLMLFVIHGNSADLFQYTKNDVNNFFLLAMESIKCHHNEMFNNIQSNYLENENLYSKDFVAQGLKYYNYAFIENSYINKSTFNDLCKYNHYTLVDILLKNKDIDVNEIILFVVIIQFCFFDIEEAIQLAQRELNNEIFKLLSDVIDDKNKQKNNASSKRKPGRPRKLVDDSSESKKSENKKRENKKHVDNEMRLLNLDNPHLKSGNSFGNHIPLKEQVNDDEIIDFYEQNICKDIDWKNINAEKLFTNETIEKVGKDDVKNDNKQDKLEIVTRDNIETKFAPFPDHYSVQTYATEANKEYTLTEEETNNSELIIFKCKSKKCDYKITFTYVNDGFHVTEQTKHTCKGPKIIKLNDLKQTIKKLGKQVVVDIDYYNLVRKELNADKETLNKLRIRRVYNDIFELNTNKRLKSWGKLESFLDIIRRNGGYGKVHRNKDNLVEFVGFTPNYAVDFINSVMFFPVVQIDTRFQTGIAGGHLYCMVTLSGNRTIIPLAAAWSPSERQDYTRMLLEMMGKELHNIKVCQTDESGALITPVEEVGIENQLCIFHMSLHCKDLHMLIKLASASDSHEFAETMKTISDEYDDLRKYLENKDHLKKVSRFASSGPRDQNLATAAVESLNAFVKRLHLKNKEPLEVFLHLYEFGFLAIQKICLQKSYFTTSVSEWLSYALAIAHNLTVIHTDLEWEKYDVSKDNDPDTNCTVILTSSNEASCTCLFYKDCGMPCIHLLAVACKKRINWCKWIHPRYYPSNYRKHFKNLTYPDFNQIIQKTDDLPVETKSLKQKSKRIPNPGEKKSKKK</sequence>
<keyword evidence="1" id="KW-0479">Metal-binding</keyword>
<evidence type="ECO:0000313" key="4">
    <source>
        <dbReference type="EMBL" id="KAK8837010.1"/>
    </source>
</evidence>
<evidence type="ECO:0000256" key="2">
    <source>
        <dbReference type="SAM" id="MobiDB-lite"/>
    </source>
</evidence>
<dbReference type="Proteomes" id="UP001470230">
    <property type="component" value="Unassembled WGS sequence"/>
</dbReference>
<reference evidence="4 5" key="1">
    <citation type="submission" date="2024-04" db="EMBL/GenBank/DDBJ databases">
        <title>Tritrichomonas musculus Genome.</title>
        <authorList>
            <person name="Alves-Ferreira E."/>
            <person name="Grigg M."/>
            <person name="Lorenzi H."/>
            <person name="Galac M."/>
        </authorList>
    </citation>
    <scope>NUCLEOTIDE SEQUENCE [LARGE SCALE GENOMIC DNA]</scope>
    <source>
        <strain evidence="4 5">EAF2021</strain>
    </source>
</reference>
<accession>A0ABR2GSW6</accession>
<organism evidence="4 5">
    <name type="scientific">Tritrichomonas musculus</name>
    <dbReference type="NCBI Taxonomy" id="1915356"/>
    <lineage>
        <taxon>Eukaryota</taxon>
        <taxon>Metamonada</taxon>
        <taxon>Parabasalia</taxon>
        <taxon>Tritrichomonadida</taxon>
        <taxon>Tritrichomonadidae</taxon>
        <taxon>Tritrichomonas</taxon>
    </lineage>
</organism>
<protein>
    <recommendedName>
        <fullName evidence="3">SWIM-type domain-containing protein</fullName>
    </recommendedName>
</protein>
<feature type="region of interest" description="Disordered" evidence="2">
    <location>
        <begin position="429"/>
        <end position="471"/>
    </location>
</feature>
<dbReference type="EMBL" id="JAPFFF010000062">
    <property type="protein sequence ID" value="KAK8837010.1"/>
    <property type="molecule type" value="Genomic_DNA"/>
</dbReference>
<proteinExistence type="predicted"/>
<feature type="region of interest" description="Disordered" evidence="2">
    <location>
        <begin position="1052"/>
        <end position="1076"/>
    </location>
</feature>
<dbReference type="SUPFAM" id="SSF48403">
    <property type="entry name" value="Ankyrin repeat"/>
    <property type="match status" value="1"/>
</dbReference>
<dbReference type="PROSITE" id="PS50966">
    <property type="entry name" value="ZF_SWIM"/>
    <property type="match status" value="1"/>
</dbReference>
<evidence type="ECO:0000256" key="1">
    <source>
        <dbReference type="PROSITE-ProRule" id="PRU00325"/>
    </source>
</evidence>
<evidence type="ECO:0000259" key="3">
    <source>
        <dbReference type="PROSITE" id="PS50966"/>
    </source>
</evidence>
<dbReference type="InterPro" id="IPR007527">
    <property type="entry name" value="Znf_SWIM"/>
</dbReference>
<comment type="caution">
    <text evidence="4">The sequence shown here is derived from an EMBL/GenBank/DDBJ whole genome shotgun (WGS) entry which is preliminary data.</text>
</comment>
<keyword evidence="1" id="KW-0863">Zinc-finger</keyword>
<gene>
    <name evidence="4" type="ORF">M9Y10_037048</name>
</gene>
<keyword evidence="5" id="KW-1185">Reference proteome</keyword>
<feature type="compositionally biased region" description="Basic and acidic residues" evidence="2">
    <location>
        <begin position="445"/>
        <end position="471"/>
    </location>
</feature>